<dbReference type="PANTHER" id="PTHR24412">
    <property type="entry name" value="KELCH PROTEIN"/>
    <property type="match status" value="1"/>
</dbReference>
<dbReference type="SUPFAM" id="SSF54695">
    <property type="entry name" value="POZ domain"/>
    <property type="match status" value="1"/>
</dbReference>
<dbReference type="Gene3D" id="2.120.10.80">
    <property type="entry name" value="Kelch-type beta propeller"/>
    <property type="match status" value="1"/>
</dbReference>
<accession>A0A7I4YF21</accession>
<feature type="domain" description="BTB" evidence="5">
    <location>
        <begin position="85"/>
        <end position="152"/>
    </location>
</feature>
<dbReference type="Pfam" id="PF01344">
    <property type="entry name" value="Kelch_1"/>
    <property type="match status" value="3"/>
</dbReference>
<evidence type="ECO:0000256" key="1">
    <source>
        <dbReference type="ARBA" id="ARBA00004906"/>
    </source>
</evidence>
<dbReference type="InterPro" id="IPR011333">
    <property type="entry name" value="SKP1/BTB/POZ_sf"/>
</dbReference>
<dbReference type="PANTHER" id="PTHR24412:SF441">
    <property type="entry name" value="KELCH-LIKE PROTEIN 28"/>
    <property type="match status" value="1"/>
</dbReference>
<keyword evidence="4" id="KW-0833">Ubl conjugation pathway</keyword>
<dbReference type="Gene3D" id="3.30.710.10">
    <property type="entry name" value="Potassium Channel Kv1.1, Chain A"/>
    <property type="match status" value="1"/>
</dbReference>
<evidence type="ECO:0000256" key="3">
    <source>
        <dbReference type="ARBA" id="ARBA00022737"/>
    </source>
</evidence>
<keyword evidence="3" id="KW-0677">Repeat</keyword>
<evidence type="ECO:0000256" key="4">
    <source>
        <dbReference type="ARBA" id="ARBA00022786"/>
    </source>
</evidence>
<name>A0A7I4YF21_HAECO</name>
<evidence type="ECO:0000259" key="5">
    <source>
        <dbReference type="PROSITE" id="PS50097"/>
    </source>
</evidence>
<dbReference type="Gene3D" id="1.25.40.420">
    <property type="match status" value="2"/>
</dbReference>
<protein>
    <submittedName>
        <fullName evidence="7">BTB domain-containing protein</fullName>
    </submittedName>
</protein>
<dbReference type="SMART" id="SM00875">
    <property type="entry name" value="BACK"/>
    <property type="match status" value="1"/>
</dbReference>
<dbReference type="OrthoDB" id="5856479at2759"/>
<dbReference type="InterPro" id="IPR011705">
    <property type="entry name" value="BACK"/>
</dbReference>
<keyword evidence="2" id="KW-0880">Kelch repeat</keyword>
<dbReference type="InterPro" id="IPR000210">
    <property type="entry name" value="BTB/POZ_dom"/>
</dbReference>
<dbReference type="PIRSF" id="PIRSF037037">
    <property type="entry name" value="Kelch-like_protein_gigaxonin"/>
    <property type="match status" value="1"/>
</dbReference>
<dbReference type="Pfam" id="PF00651">
    <property type="entry name" value="BTB"/>
    <property type="match status" value="1"/>
</dbReference>
<dbReference type="OMA" id="ISTEEFH"/>
<sequence>KVSLGIDYGLLICDYFNSVEVRFSKSTFAKAIIIVEPAGITRSKKVTVSSVPNNNMEDMFEFESQTHNRSLATKIAELRDDGRFCDVTLIAKDFRISAHRVVLAAYSDYFRAMFTSEMIESRQPEIEMIDIEWATLDALVNFCYSGTIRISDVNVPSTLHAACLLQLEEVKKQLRSSNCIEIREFADSHSCQELVRYADEYILKNFQDIISTEEFHHLPINQLIQFLSSDELVVPSEEQLLEHIRLPLCRPEFLVNTVRKNELVMGDATCRNFVDQAKDGLILRFSNLDCSKVEEKRTRTCGVAAEVIYVVGGGSQGDRKSVERLDPESTNPVWQYVTPLNQERLEGGFAVVDRFIYGVCGYHDFNIMNSIERYNPATDQWISDVAPCPTGRIALGVAALGDHLYAIGGYADSSSGHRKLDIVERYDVWRDEWTSVASMGSRRGWLSVSVLDGCLYAMGGCSEDANLNTVERFDPRVGIWEEVCPMVTRRWGHGSAVLHGELYVVERRSGDLGSAEKYDLRANKWTSVADMSYDRHGVRLAAVSGKLYVIDGVLNNLVEVFDPKTNQWKHHSNINCNRLRPGVAVLQKP</sequence>
<keyword evidence="6" id="KW-1185">Reference proteome</keyword>
<dbReference type="Pfam" id="PF07707">
    <property type="entry name" value="BACK"/>
    <property type="match status" value="1"/>
</dbReference>
<dbReference type="SMART" id="SM00612">
    <property type="entry name" value="Kelch"/>
    <property type="match status" value="6"/>
</dbReference>
<dbReference type="SUPFAM" id="SSF117281">
    <property type="entry name" value="Kelch motif"/>
    <property type="match status" value="1"/>
</dbReference>
<comment type="pathway">
    <text evidence="1">Protein modification; protein ubiquitination.</text>
</comment>
<organism evidence="6 7">
    <name type="scientific">Haemonchus contortus</name>
    <name type="common">Barber pole worm</name>
    <dbReference type="NCBI Taxonomy" id="6289"/>
    <lineage>
        <taxon>Eukaryota</taxon>
        <taxon>Metazoa</taxon>
        <taxon>Ecdysozoa</taxon>
        <taxon>Nematoda</taxon>
        <taxon>Chromadorea</taxon>
        <taxon>Rhabditida</taxon>
        <taxon>Rhabditina</taxon>
        <taxon>Rhabditomorpha</taxon>
        <taxon>Strongyloidea</taxon>
        <taxon>Trichostrongylidae</taxon>
        <taxon>Haemonchus</taxon>
    </lineage>
</organism>
<evidence type="ECO:0000313" key="7">
    <source>
        <dbReference type="WBParaSite" id="HCON_00087940-00001"/>
    </source>
</evidence>
<reference evidence="7" key="1">
    <citation type="submission" date="2020-12" db="UniProtKB">
        <authorList>
            <consortium name="WormBaseParasite"/>
        </authorList>
    </citation>
    <scope>IDENTIFICATION</scope>
    <source>
        <strain evidence="7">MHco3</strain>
    </source>
</reference>
<dbReference type="Proteomes" id="UP000025227">
    <property type="component" value="Unplaced"/>
</dbReference>
<dbReference type="WBParaSite" id="HCON_00087940-00001">
    <property type="protein sequence ID" value="HCON_00087940-00001"/>
    <property type="gene ID" value="HCON_00087940"/>
</dbReference>
<proteinExistence type="predicted"/>
<dbReference type="AlphaFoldDB" id="A0A7I4YF21"/>
<evidence type="ECO:0000256" key="2">
    <source>
        <dbReference type="ARBA" id="ARBA00022441"/>
    </source>
</evidence>
<dbReference type="PROSITE" id="PS50097">
    <property type="entry name" value="BTB"/>
    <property type="match status" value="1"/>
</dbReference>
<dbReference type="InterPro" id="IPR017096">
    <property type="entry name" value="BTB-kelch_protein"/>
</dbReference>
<dbReference type="InterPro" id="IPR015915">
    <property type="entry name" value="Kelch-typ_b-propeller"/>
</dbReference>
<dbReference type="InterPro" id="IPR006652">
    <property type="entry name" value="Kelch_1"/>
</dbReference>
<evidence type="ECO:0000313" key="6">
    <source>
        <dbReference type="Proteomes" id="UP000025227"/>
    </source>
</evidence>
<dbReference type="SMART" id="SM00225">
    <property type="entry name" value="BTB"/>
    <property type="match status" value="1"/>
</dbReference>